<feature type="domain" description="DUF7042" evidence="1">
    <location>
        <begin position="25"/>
        <end position="120"/>
    </location>
</feature>
<protein>
    <recommendedName>
        <fullName evidence="1">DUF7042 domain-containing protein</fullName>
    </recommendedName>
</protein>
<dbReference type="InterPro" id="IPR055470">
    <property type="entry name" value="DUF7042"/>
</dbReference>
<gene>
    <name evidence="2" type="ORF">EGW08_012561</name>
</gene>
<dbReference type="OrthoDB" id="6154190at2759"/>
<feature type="non-terminal residue" evidence="2">
    <location>
        <position position="1"/>
    </location>
</feature>
<dbReference type="Proteomes" id="UP000271974">
    <property type="component" value="Unassembled WGS sequence"/>
</dbReference>
<evidence type="ECO:0000259" key="1">
    <source>
        <dbReference type="Pfam" id="PF23069"/>
    </source>
</evidence>
<organism evidence="2 3">
    <name type="scientific">Elysia chlorotica</name>
    <name type="common">Eastern emerald elysia</name>
    <name type="synonym">Sea slug</name>
    <dbReference type="NCBI Taxonomy" id="188477"/>
    <lineage>
        <taxon>Eukaryota</taxon>
        <taxon>Metazoa</taxon>
        <taxon>Spiralia</taxon>
        <taxon>Lophotrochozoa</taxon>
        <taxon>Mollusca</taxon>
        <taxon>Gastropoda</taxon>
        <taxon>Heterobranchia</taxon>
        <taxon>Euthyneura</taxon>
        <taxon>Panpulmonata</taxon>
        <taxon>Sacoglossa</taxon>
        <taxon>Placobranchoidea</taxon>
        <taxon>Plakobranchidae</taxon>
        <taxon>Elysia</taxon>
    </lineage>
</organism>
<evidence type="ECO:0000313" key="2">
    <source>
        <dbReference type="EMBL" id="RUS79677.1"/>
    </source>
</evidence>
<name>A0A3S1BFN5_ELYCH</name>
<feature type="non-terminal residue" evidence="2">
    <location>
        <position position="361"/>
    </location>
</feature>
<dbReference type="Pfam" id="PF23069">
    <property type="entry name" value="DUF7042"/>
    <property type="match status" value="1"/>
</dbReference>
<comment type="caution">
    <text evidence="2">The sequence shown here is derived from an EMBL/GenBank/DDBJ whole genome shotgun (WGS) entry which is preliminary data.</text>
</comment>
<proteinExistence type="predicted"/>
<sequence length="361" mass="40325">AITCPPPLLANFNNYTVETPGSDIAYCTADDHPIDVCRYTNKIKVDYSLCPTIVFYSRGGLLHCVYTTVDNNTYYVNLLNLDSGVNNRVNYHFTCVVVEYTAHTPMMMMVQLPRKCGSEHSATALRFSSVEWCDLDSCSFPSGLTSATWRSTRWDDLTFTSSQLTVLDMDDLGTNVIFNCDLQSGTKYLIRSAKSMTIMGNNLEIVACLDFPQGISTVKTLYYHATSELAASATRCPRPLLDIFTNYTVTKPQSNTTYCPAKGGLIDICNKTDTVHVDYSVCPTVVFYSKGGLLHCVYSTIDSDKMYYVNLLNLDSVVDNKLNYHYTCVRFFYTGSSVLSMTQVPRGCARGQYPTTLKLYA</sequence>
<keyword evidence="3" id="KW-1185">Reference proteome</keyword>
<reference evidence="2 3" key="1">
    <citation type="submission" date="2019-01" db="EMBL/GenBank/DDBJ databases">
        <title>A draft genome assembly of the solar-powered sea slug Elysia chlorotica.</title>
        <authorList>
            <person name="Cai H."/>
            <person name="Li Q."/>
            <person name="Fang X."/>
            <person name="Li J."/>
            <person name="Curtis N.E."/>
            <person name="Altenburger A."/>
            <person name="Shibata T."/>
            <person name="Feng M."/>
            <person name="Maeda T."/>
            <person name="Schwartz J.A."/>
            <person name="Shigenobu S."/>
            <person name="Lundholm N."/>
            <person name="Nishiyama T."/>
            <person name="Yang H."/>
            <person name="Hasebe M."/>
            <person name="Li S."/>
            <person name="Pierce S.K."/>
            <person name="Wang J."/>
        </authorList>
    </citation>
    <scope>NUCLEOTIDE SEQUENCE [LARGE SCALE GENOMIC DNA]</scope>
    <source>
        <strain evidence="2">EC2010</strain>
        <tissue evidence="2">Whole organism of an adult</tissue>
    </source>
</reference>
<accession>A0A3S1BFN5</accession>
<evidence type="ECO:0000313" key="3">
    <source>
        <dbReference type="Proteomes" id="UP000271974"/>
    </source>
</evidence>
<dbReference type="AlphaFoldDB" id="A0A3S1BFN5"/>
<dbReference type="EMBL" id="RQTK01000435">
    <property type="protein sequence ID" value="RUS79677.1"/>
    <property type="molecule type" value="Genomic_DNA"/>
</dbReference>